<dbReference type="InterPro" id="IPR020084">
    <property type="entry name" value="NUDIX_hydrolase_CS"/>
</dbReference>
<evidence type="ECO:0000313" key="4">
    <source>
        <dbReference type="EMBL" id="MDE5418192.1"/>
    </source>
</evidence>
<dbReference type="InterPro" id="IPR020476">
    <property type="entry name" value="Nudix_hydrolase"/>
</dbReference>
<keyword evidence="5" id="KW-1185">Reference proteome</keyword>
<dbReference type="InterPro" id="IPR000086">
    <property type="entry name" value="NUDIX_hydrolase_dom"/>
</dbReference>
<dbReference type="RefSeq" id="WP_275109517.1">
    <property type="nucleotide sequence ID" value="NZ_JAKJSC010000001.1"/>
</dbReference>
<evidence type="ECO:0000256" key="1">
    <source>
        <dbReference type="ARBA" id="ARBA00022801"/>
    </source>
</evidence>
<evidence type="ECO:0000313" key="5">
    <source>
        <dbReference type="Proteomes" id="UP001528920"/>
    </source>
</evidence>
<dbReference type="Gene3D" id="3.90.79.10">
    <property type="entry name" value="Nucleoside Triphosphate Pyrophosphohydrolase"/>
    <property type="match status" value="1"/>
</dbReference>
<dbReference type="PROSITE" id="PS51462">
    <property type="entry name" value="NUDIX"/>
    <property type="match status" value="1"/>
</dbReference>
<evidence type="ECO:0000259" key="3">
    <source>
        <dbReference type="PROSITE" id="PS51462"/>
    </source>
</evidence>
<comment type="caution">
    <text evidence="4">The sequence shown here is derived from an EMBL/GenBank/DDBJ whole genome shotgun (WGS) entry which is preliminary data.</text>
</comment>
<dbReference type="PRINTS" id="PR00502">
    <property type="entry name" value="NUDIXFAMILY"/>
</dbReference>
<name>A0ABT5VRZ4_9BACT</name>
<proteinExistence type="inferred from homology"/>
<dbReference type="EMBL" id="JAKJSC010000001">
    <property type="protein sequence ID" value="MDE5418192.1"/>
    <property type="molecule type" value="Genomic_DNA"/>
</dbReference>
<dbReference type="SUPFAM" id="SSF55811">
    <property type="entry name" value="Nudix"/>
    <property type="match status" value="1"/>
</dbReference>
<keyword evidence="1 2" id="KW-0378">Hydrolase</keyword>
<feature type="domain" description="Nudix hydrolase" evidence="3">
    <location>
        <begin position="70"/>
        <end position="198"/>
    </location>
</feature>
<dbReference type="Pfam" id="PF00293">
    <property type="entry name" value="NUDIX"/>
    <property type="match status" value="1"/>
</dbReference>
<sequence length="199" mass="23262">MYKVFFKDRIIFLGDKSESLNFEGMVYAWIEDEPLEGLILQFDEDESKEAICIVADDFGQLFEHFKSCFSYIEAAGGKVYNSKNQLLAIYRLEKWDLPKGKVEKGESVREAAVREVEEECGITDLEIKKELNSTFHTYWMKGKFMLKRTYWFEMSYAGFETLVPQTEEDIQEVKWLSIKNLAEFKANTYASILEVINES</sequence>
<dbReference type="PANTHER" id="PTHR43736">
    <property type="entry name" value="ADP-RIBOSE PYROPHOSPHATASE"/>
    <property type="match status" value="1"/>
</dbReference>
<protein>
    <submittedName>
        <fullName evidence="4">NUDIX domain-containing protein</fullName>
    </submittedName>
</protein>
<dbReference type="PROSITE" id="PS00893">
    <property type="entry name" value="NUDIX_BOX"/>
    <property type="match status" value="1"/>
</dbReference>
<dbReference type="Proteomes" id="UP001528920">
    <property type="component" value="Unassembled WGS sequence"/>
</dbReference>
<gene>
    <name evidence="4" type="ORF">L3049_09235</name>
</gene>
<dbReference type="PANTHER" id="PTHR43736:SF1">
    <property type="entry name" value="DIHYDRONEOPTERIN TRIPHOSPHATE DIPHOSPHATASE"/>
    <property type="match status" value="1"/>
</dbReference>
<comment type="similarity">
    <text evidence="2">Belongs to the Nudix hydrolase family.</text>
</comment>
<organism evidence="4 5">
    <name type="scientific">Paralabilibaculum antarcticum</name>
    <dbReference type="NCBI Taxonomy" id="2912572"/>
    <lineage>
        <taxon>Bacteria</taxon>
        <taxon>Pseudomonadati</taxon>
        <taxon>Bacteroidota</taxon>
        <taxon>Bacteroidia</taxon>
        <taxon>Marinilabiliales</taxon>
        <taxon>Marinifilaceae</taxon>
        <taxon>Paralabilibaculum</taxon>
    </lineage>
</organism>
<evidence type="ECO:0000256" key="2">
    <source>
        <dbReference type="RuleBase" id="RU003476"/>
    </source>
</evidence>
<accession>A0ABT5VRZ4</accession>
<reference evidence="4 5" key="1">
    <citation type="submission" date="2022-01" db="EMBL/GenBank/DDBJ databases">
        <title>Labilibaculum sp. nov, a marine bacterium isolated from Antarctica.</title>
        <authorList>
            <person name="Dai W."/>
        </authorList>
    </citation>
    <scope>NUCLEOTIDE SEQUENCE [LARGE SCALE GENOMIC DNA]</scope>
    <source>
        <strain evidence="4 5">DW002</strain>
    </source>
</reference>
<dbReference type="InterPro" id="IPR015797">
    <property type="entry name" value="NUDIX_hydrolase-like_dom_sf"/>
</dbReference>